<sequence length="152" mass="17875">MCSVLVLREFIRERLTAAAEDIFREVEKTLRLLEISWRTQINQELTGLQQKVSEEEVLNDQQLWNKERNHSFDQEEAEPLQEELCMGQNEEQLPLKQEETLMMPQIQQIVGHSEISMVQFGKEMDHQHQLPETSWKPVVKLHKTGEKPVVPC</sequence>
<protein>
    <submittedName>
        <fullName evidence="1">Uncharacterized protein</fullName>
    </submittedName>
</protein>
<keyword evidence="2" id="KW-1185">Reference proteome</keyword>
<comment type="caution">
    <text evidence="1">The sequence shown here is derived from an EMBL/GenBank/DDBJ whole genome shotgun (WGS) entry which is preliminary data.</text>
</comment>
<gene>
    <name evidence="1" type="ORF">CHARACLAT_023610</name>
</gene>
<dbReference type="EMBL" id="JAHUTJ010051702">
    <property type="protein sequence ID" value="MED6284901.1"/>
    <property type="molecule type" value="Genomic_DNA"/>
</dbReference>
<proteinExistence type="predicted"/>
<organism evidence="1 2">
    <name type="scientific">Characodon lateralis</name>
    <dbReference type="NCBI Taxonomy" id="208331"/>
    <lineage>
        <taxon>Eukaryota</taxon>
        <taxon>Metazoa</taxon>
        <taxon>Chordata</taxon>
        <taxon>Craniata</taxon>
        <taxon>Vertebrata</taxon>
        <taxon>Euteleostomi</taxon>
        <taxon>Actinopterygii</taxon>
        <taxon>Neopterygii</taxon>
        <taxon>Teleostei</taxon>
        <taxon>Neoteleostei</taxon>
        <taxon>Acanthomorphata</taxon>
        <taxon>Ovalentaria</taxon>
        <taxon>Atherinomorphae</taxon>
        <taxon>Cyprinodontiformes</taxon>
        <taxon>Goodeidae</taxon>
        <taxon>Characodon</taxon>
    </lineage>
</organism>
<name>A0ABU7ECA9_9TELE</name>
<reference evidence="1 2" key="1">
    <citation type="submission" date="2021-06" db="EMBL/GenBank/DDBJ databases">
        <authorList>
            <person name="Palmer J.M."/>
        </authorList>
    </citation>
    <scope>NUCLEOTIDE SEQUENCE [LARGE SCALE GENOMIC DNA]</scope>
    <source>
        <strain evidence="1 2">CL_MEX2019</strain>
        <tissue evidence="1">Muscle</tissue>
    </source>
</reference>
<dbReference type="Proteomes" id="UP001352852">
    <property type="component" value="Unassembled WGS sequence"/>
</dbReference>
<evidence type="ECO:0000313" key="1">
    <source>
        <dbReference type="EMBL" id="MED6284901.1"/>
    </source>
</evidence>
<evidence type="ECO:0000313" key="2">
    <source>
        <dbReference type="Proteomes" id="UP001352852"/>
    </source>
</evidence>
<accession>A0ABU7ECA9</accession>